<dbReference type="InParanoid" id="G2XGQ2"/>
<proteinExistence type="inferred from homology"/>
<dbReference type="OMA" id="WVRASGW"/>
<dbReference type="Gene3D" id="3.20.20.10">
    <property type="entry name" value="Alanine racemase"/>
    <property type="match status" value="1"/>
</dbReference>
<dbReference type="OrthoDB" id="20198at2759"/>
<dbReference type="SUPFAM" id="SSF51419">
    <property type="entry name" value="PLP-binding barrel"/>
    <property type="match status" value="1"/>
</dbReference>
<evidence type="ECO:0000313" key="5">
    <source>
        <dbReference type="Proteomes" id="UP000001611"/>
    </source>
</evidence>
<keyword evidence="2" id="KW-0456">Lyase</keyword>
<dbReference type="Pfam" id="PF01168">
    <property type="entry name" value="Ala_racemase_N"/>
    <property type="match status" value="1"/>
</dbReference>
<evidence type="ECO:0000256" key="2">
    <source>
        <dbReference type="ARBA" id="ARBA00023239"/>
    </source>
</evidence>
<keyword evidence="5" id="KW-1185">Reference proteome</keyword>
<dbReference type="InterPro" id="IPR026956">
    <property type="entry name" value="D-ser_dehydrat-like_dom"/>
</dbReference>
<dbReference type="GO" id="GO:0008721">
    <property type="term" value="F:D-serine ammonia-lyase activity"/>
    <property type="evidence" value="ECO:0007669"/>
    <property type="project" value="TreeGrafter"/>
</dbReference>
<dbReference type="SMART" id="SM01119">
    <property type="entry name" value="D-ser_dehydrat"/>
    <property type="match status" value="1"/>
</dbReference>
<dbReference type="STRING" id="498257.G2XGQ2"/>
<evidence type="ECO:0000259" key="3">
    <source>
        <dbReference type="SMART" id="SM01119"/>
    </source>
</evidence>
<accession>G2XGQ2</accession>
<dbReference type="Pfam" id="PF14031">
    <property type="entry name" value="D-ser_dehydrat"/>
    <property type="match status" value="1"/>
</dbReference>
<name>G2XGQ2_VERDV</name>
<dbReference type="InterPro" id="IPR051466">
    <property type="entry name" value="D-amino_acid_metab_enzyme"/>
</dbReference>
<dbReference type="Proteomes" id="UP000001611">
    <property type="component" value="Chromosome 4"/>
</dbReference>
<dbReference type="InterPro" id="IPR042208">
    <property type="entry name" value="D-ser_dehydrat-like_sf"/>
</dbReference>
<feature type="domain" description="D-serine dehydratase-like" evidence="3">
    <location>
        <begin position="337"/>
        <end position="447"/>
    </location>
</feature>
<dbReference type="Gene3D" id="2.40.37.20">
    <property type="entry name" value="D-serine dehydratase-like domain"/>
    <property type="match status" value="1"/>
</dbReference>
<dbReference type="InterPro" id="IPR029066">
    <property type="entry name" value="PLP-binding_barrel"/>
</dbReference>
<evidence type="ECO:0000256" key="1">
    <source>
        <dbReference type="ARBA" id="ARBA00005323"/>
    </source>
</evidence>
<dbReference type="GO" id="GO:0036088">
    <property type="term" value="P:D-serine catabolic process"/>
    <property type="evidence" value="ECO:0007669"/>
    <property type="project" value="TreeGrafter"/>
</dbReference>
<sequence>MAAPQRPTPDVEELRRFYVGKLITELPMPAAVLDVSSLKRHCKTMLDAVDSLGVGFRAHVKTHKVNAASHTTPPTIEAARLQIGETSKDVNIVVSTLLEFEHVLPLLEECRDKGRNVNVLYGIPLPPSRAAALAALGQRIGPGSVSVMIDHASQLAAVERFHALAGFSAGIYVKVDTGYHRAGLPPAGLNKNSLLDTIAQLEAEGKASLIGLYSHSSLSYHDSTAKQAMDNLADEIKGCVEALQNNAMHFKAGKQLTISVGASPQVASIENLTRPAAAAGSPDGDNLRQTIQQVTQNTPAGFRTKLELHAGVYSLLDIQQMSTQARGFLGAIDDEVAISVVAEVVSVYNNGERETPEALVAVGTLGLGREPCAAYSGWGVIGPKSYSAEPGNKTRLIVKRISQEHSILAWESDSQKPIPLEVGQSIRIYPNHACVTGAMYGWYLVVDSSKKETAERIVDVWVRVSGW</sequence>
<dbReference type="HOGENOM" id="CLU_031639_0_0_1"/>
<reference evidence="4 5" key="1">
    <citation type="submission" date="2008-03" db="EMBL/GenBank/DDBJ databases">
        <title>The Genome Sequence of Verticillium dahliae VdLs.17.</title>
        <authorList>
            <consortium name="The Broad Institute Genome Sequencing Platform"/>
            <person name="Ma L.-J.J."/>
            <person name="Klosterman S.J."/>
            <person name="Subbarao K."/>
            <person name="Dobinson K."/>
            <person name="Veronese P."/>
            <person name="Kang S."/>
            <person name="Gold S.E."/>
            <person name="Young S."/>
            <person name="Jaffe D."/>
            <person name="Gnerre S."/>
            <person name="Berlin A."/>
            <person name="Heiman D."/>
            <person name="Hepburn T."/>
            <person name="Sykes S."/>
            <person name="Alvarado L."/>
            <person name="Kodira C.D."/>
            <person name="Lander E."/>
            <person name="Galagan J."/>
            <person name="Nusbaum C."/>
            <person name="Birren B."/>
        </authorList>
    </citation>
    <scope>NUCLEOTIDE SEQUENCE [LARGE SCALE GENOMIC DNA]</scope>
    <source>
        <strain evidence="5">VdLs.17 / ATCC MYA-4575 / FGSC 10137</strain>
    </source>
</reference>
<organism evidence="4 5">
    <name type="scientific">Verticillium dahliae (strain VdLs.17 / ATCC MYA-4575 / FGSC 10137)</name>
    <name type="common">Verticillium wilt</name>
    <dbReference type="NCBI Taxonomy" id="498257"/>
    <lineage>
        <taxon>Eukaryota</taxon>
        <taxon>Fungi</taxon>
        <taxon>Dikarya</taxon>
        <taxon>Ascomycota</taxon>
        <taxon>Pezizomycotina</taxon>
        <taxon>Sordariomycetes</taxon>
        <taxon>Hypocreomycetidae</taxon>
        <taxon>Glomerellales</taxon>
        <taxon>Plectosphaerellaceae</taxon>
        <taxon>Verticillium</taxon>
    </lineage>
</organism>
<dbReference type="EMBL" id="DS572719">
    <property type="protein sequence ID" value="EGY19000.1"/>
    <property type="molecule type" value="Genomic_DNA"/>
</dbReference>
<gene>
    <name evidence="4" type="ORF">VDAG_09334</name>
</gene>
<dbReference type="GeneID" id="20710797"/>
<comment type="similarity">
    <text evidence="1">Belongs to the DSD1 family.</text>
</comment>
<dbReference type="InterPro" id="IPR001608">
    <property type="entry name" value="Ala_racemase_N"/>
</dbReference>
<protein>
    <recommendedName>
        <fullName evidence="3">D-serine dehydratase-like domain-containing protein</fullName>
    </recommendedName>
</protein>
<dbReference type="eggNOG" id="ENOG502QRZ0">
    <property type="taxonomic scope" value="Eukaryota"/>
</dbReference>
<dbReference type="PANTHER" id="PTHR28004">
    <property type="entry name" value="ZGC:162816-RELATED"/>
    <property type="match status" value="1"/>
</dbReference>
<dbReference type="PANTHER" id="PTHR28004:SF2">
    <property type="entry name" value="D-SERINE DEHYDRATASE"/>
    <property type="match status" value="1"/>
</dbReference>
<dbReference type="RefSeq" id="XP_009653931.1">
    <property type="nucleotide sequence ID" value="XM_009655636.1"/>
</dbReference>
<evidence type="ECO:0000313" key="4">
    <source>
        <dbReference type="EMBL" id="EGY19000.1"/>
    </source>
</evidence>
<dbReference type="KEGG" id="vda:VDAG_09334"/>
<dbReference type="AlphaFoldDB" id="G2XGQ2"/>